<evidence type="ECO:0000313" key="2">
    <source>
        <dbReference type="Proteomes" id="UP000198858"/>
    </source>
</evidence>
<dbReference type="AlphaFoldDB" id="A0A1H1LBS3"/>
<reference evidence="1 2" key="1">
    <citation type="submission" date="2016-10" db="EMBL/GenBank/DDBJ databases">
        <authorList>
            <person name="Varghese N."/>
            <person name="Submissions S."/>
        </authorList>
    </citation>
    <scope>NUCLEOTIDE SEQUENCE [LARGE SCALE GENOMIC DNA]</scope>
    <source>
        <strain evidence="1 2">Mar_2010_102</strain>
    </source>
</reference>
<name>A0A1H1LBS3_9FLAO</name>
<keyword evidence="2" id="KW-1185">Reference proteome</keyword>
<evidence type="ECO:0000313" key="1">
    <source>
        <dbReference type="EMBL" id="SDR71877.1"/>
    </source>
</evidence>
<gene>
    <name evidence="1" type="ORF">SAMN04488552_0687</name>
</gene>
<organism evidence="1 2">
    <name type="scientific">Christiangramia echinicola</name>
    <dbReference type="NCBI Taxonomy" id="279359"/>
    <lineage>
        <taxon>Bacteria</taxon>
        <taxon>Pseudomonadati</taxon>
        <taxon>Bacteroidota</taxon>
        <taxon>Flavobacteriia</taxon>
        <taxon>Flavobacteriales</taxon>
        <taxon>Flavobacteriaceae</taxon>
        <taxon>Christiangramia</taxon>
    </lineage>
</organism>
<proteinExistence type="predicted"/>
<dbReference type="Proteomes" id="UP000198858">
    <property type="component" value="Chromosome I"/>
</dbReference>
<dbReference type="STRING" id="1250231.SAMN04488552_0687"/>
<dbReference type="RefSeq" id="WP_089661303.1">
    <property type="nucleotide sequence ID" value="NZ_LT629745.1"/>
</dbReference>
<sequence>MKKILLTLILLSTSLNFYSQSAKDELLKQNIEQIVEELKFMYHYDQATREYLYFQTFDKSITDSIENLSDDLKKNRLEFTPIKSDSLKNQIWQNYITPMDKNHTKRMIEITKKYGFPSTERLKKYSEESIDFSPLILLIHSPFSYSEDLKKIAKKEKEQGRMKKCDYGYLLWHLNGRSDFQPMLDNGYVMTKKENGTFDLKPVDCD</sequence>
<dbReference type="EMBL" id="LT629745">
    <property type="protein sequence ID" value="SDR71877.1"/>
    <property type="molecule type" value="Genomic_DNA"/>
</dbReference>
<protein>
    <submittedName>
        <fullName evidence="1">Uncharacterized protein</fullName>
    </submittedName>
</protein>
<accession>A0A1H1LBS3</accession>